<comment type="caution">
    <text evidence="2">The sequence shown here is derived from an EMBL/GenBank/DDBJ whole genome shotgun (WGS) entry which is preliminary data.</text>
</comment>
<dbReference type="AlphaFoldDB" id="A0A9P5P6M7"/>
<name>A0A9P5P6M7_9AGAR</name>
<proteinExistence type="predicted"/>
<evidence type="ECO:0000313" key="3">
    <source>
        <dbReference type="Proteomes" id="UP000772434"/>
    </source>
</evidence>
<protein>
    <submittedName>
        <fullName evidence="2">Uncharacterized protein</fullName>
    </submittedName>
</protein>
<evidence type="ECO:0000313" key="2">
    <source>
        <dbReference type="EMBL" id="KAF9044683.1"/>
    </source>
</evidence>
<evidence type="ECO:0000256" key="1">
    <source>
        <dbReference type="SAM" id="MobiDB-lite"/>
    </source>
</evidence>
<dbReference type="Proteomes" id="UP000772434">
    <property type="component" value="Unassembled WGS sequence"/>
</dbReference>
<organism evidence="2 3">
    <name type="scientific">Rhodocollybia butyracea</name>
    <dbReference type="NCBI Taxonomy" id="206335"/>
    <lineage>
        <taxon>Eukaryota</taxon>
        <taxon>Fungi</taxon>
        <taxon>Dikarya</taxon>
        <taxon>Basidiomycota</taxon>
        <taxon>Agaricomycotina</taxon>
        <taxon>Agaricomycetes</taxon>
        <taxon>Agaricomycetidae</taxon>
        <taxon>Agaricales</taxon>
        <taxon>Marasmiineae</taxon>
        <taxon>Omphalotaceae</taxon>
        <taxon>Rhodocollybia</taxon>
    </lineage>
</organism>
<accession>A0A9P5P6M7</accession>
<dbReference type="EMBL" id="JADNRY010000524">
    <property type="protein sequence ID" value="KAF9044683.1"/>
    <property type="molecule type" value="Genomic_DNA"/>
</dbReference>
<sequence length="282" mass="31136">MYNYNLIATTSTAMSADPSVELIKLIRIMGPAVLAKYRQTIYATELFELYPELCPLDTPLEWVSLDKVKPWYFQYLHAQLPGSSSRNATLAAAPSQQADILPSPSPTPTHSCVISVAGPSKKSTKRKACTTSKTAVIKILDLSNDEKPPLKSRCTTNNHRSKGKNSTEKGDVKVTRQVHVDHVEYHSSPLSTWPISGDKRIAHDQDAWGNGTYGTKNPQCATSVALLDDAKCQVARLQCQGAYHCDHFDTSVLSPRFDIDDAPGKVLWDAERSRTLQKLPVL</sequence>
<gene>
    <name evidence="2" type="ORF">BDP27DRAFT_1374144</name>
</gene>
<feature type="region of interest" description="Disordered" evidence="1">
    <location>
        <begin position="148"/>
        <end position="170"/>
    </location>
</feature>
<dbReference type="OrthoDB" id="3248060at2759"/>
<reference evidence="2" key="1">
    <citation type="submission" date="2020-11" db="EMBL/GenBank/DDBJ databases">
        <authorList>
            <consortium name="DOE Joint Genome Institute"/>
            <person name="Ahrendt S."/>
            <person name="Riley R."/>
            <person name="Andreopoulos W."/>
            <person name="Labutti K."/>
            <person name="Pangilinan J."/>
            <person name="Ruiz-Duenas F.J."/>
            <person name="Barrasa J.M."/>
            <person name="Sanchez-Garcia M."/>
            <person name="Camarero S."/>
            <person name="Miyauchi S."/>
            <person name="Serrano A."/>
            <person name="Linde D."/>
            <person name="Babiker R."/>
            <person name="Drula E."/>
            <person name="Ayuso-Fernandez I."/>
            <person name="Pacheco R."/>
            <person name="Padilla G."/>
            <person name="Ferreira P."/>
            <person name="Barriuso J."/>
            <person name="Kellner H."/>
            <person name="Castanera R."/>
            <person name="Alfaro M."/>
            <person name="Ramirez L."/>
            <person name="Pisabarro A.G."/>
            <person name="Kuo A."/>
            <person name="Tritt A."/>
            <person name="Lipzen A."/>
            <person name="He G."/>
            <person name="Yan M."/>
            <person name="Ng V."/>
            <person name="Cullen D."/>
            <person name="Martin F."/>
            <person name="Rosso M.-N."/>
            <person name="Henrissat B."/>
            <person name="Hibbett D."/>
            <person name="Martinez A.T."/>
            <person name="Grigoriev I.V."/>
        </authorList>
    </citation>
    <scope>NUCLEOTIDE SEQUENCE</scope>
    <source>
        <strain evidence="2">AH 40177</strain>
    </source>
</reference>
<keyword evidence="3" id="KW-1185">Reference proteome</keyword>